<dbReference type="EMBL" id="JAENQP010000001">
    <property type="protein sequence ID" value="MBO3357252.1"/>
    <property type="molecule type" value="Genomic_DNA"/>
</dbReference>
<comment type="caution">
    <text evidence="1">The sequence shown here is derived from an EMBL/GenBank/DDBJ whole genome shotgun (WGS) entry which is preliminary data.</text>
</comment>
<dbReference type="Proteomes" id="UP000668068">
    <property type="component" value="Unassembled WGS sequence"/>
</dbReference>
<gene>
    <name evidence="1" type="ORF">JJB47_00480</name>
</gene>
<name>A0AAW4IZJ9_CLOPF</name>
<reference evidence="1" key="1">
    <citation type="submission" date="2020-12" db="EMBL/GenBank/DDBJ databases">
        <title>Comparative genomics of Clostridium perfringens reveals patterns of host-associated phylogenetic clades and virulence factors.</title>
        <authorList>
            <person name="Smith A.H."/>
            <person name="Geier R."/>
        </authorList>
    </citation>
    <scope>NUCLEOTIDE SEQUENCE</scope>
    <source>
        <strain evidence="1">CHD30677R</strain>
    </source>
</reference>
<dbReference type="AlphaFoldDB" id="A0AAW4IZJ9"/>
<protein>
    <recommendedName>
        <fullName evidence="3">VTC domain-containing protein</fullName>
    </recommendedName>
</protein>
<dbReference type="RefSeq" id="WP_003477784.1">
    <property type="nucleotide sequence ID" value="NZ_CABHJA010000001.1"/>
</dbReference>
<sequence length="234" mass="28555">MEKIERGAKGYLEINSIRLELEEIHTNKIDNKWFLKAKYEYNTDNIDFIKNIENKLINIYICRFAYYDKIKVEKIKYIDRNEIEILFEVIESKPDFEIEYKGIYNKGERKIDELENKILIRDFINLYEIKKLRSSCTLKTLYLDKKIKKEELYNLTLDNIIAVKFNDFYENIDFISYKNIIQNKKMYKYFRHKFLFEHSNLDMEFDFRKNSYIEIDKDLKQPSGNIKSITMVAR</sequence>
<proteinExistence type="predicted"/>
<organism evidence="1 2">
    <name type="scientific">Clostridium perfringens</name>
    <dbReference type="NCBI Taxonomy" id="1502"/>
    <lineage>
        <taxon>Bacteria</taxon>
        <taxon>Bacillati</taxon>
        <taxon>Bacillota</taxon>
        <taxon>Clostridia</taxon>
        <taxon>Eubacteriales</taxon>
        <taxon>Clostridiaceae</taxon>
        <taxon>Clostridium</taxon>
    </lineage>
</organism>
<evidence type="ECO:0008006" key="3">
    <source>
        <dbReference type="Google" id="ProtNLM"/>
    </source>
</evidence>
<evidence type="ECO:0000313" key="2">
    <source>
        <dbReference type="Proteomes" id="UP000668068"/>
    </source>
</evidence>
<accession>A0AAW4IZJ9</accession>
<evidence type="ECO:0000313" key="1">
    <source>
        <dbReference type="EMBL" id="MBO3357252.1"/>
    </source>
</evidence>